<dbReference type="RefSeq" id="WP_345250714.1">
    <property type="nucleotide sequence ID" value="NZ_BAABFO010000014.1"/>
</dbReference>
<dbReference type="Proteomes" id="UP001501671">
    <property type="component" value="Unassembled WGS sequence"/>
</dbReference>
<evidence type="ECO:0000256" key="4">
    <source>
        <dbReference type="ARBA" id="ARBA00023163"/>
    </source>
</evidence>
<keyword evidence="2" id="KW-0805">Transcription regulation</keyword>
<comment type="caution">
    <text evidence="7">The sequence shown here is derived from an EMBL/GenBank/DDBJ whole genome shotgun (WGS) entry which is preliminary data.</text>
</comment>
<keyword evidence="8" id="KW-1185">Reference proteome</keyword>
<name>A0ABP8H9J6_9BURK</name>
<dbReference type="CDD" id="cd08438">
    <property type="entry name" value="PBP2_CidR"/>
    <property type="match status" value="1"/>
</dbReference>
<evidence type="ECO:0000256" key="1">
    <source>
        <dbReference type="ARBA" id="ARBA00009437"/>
    </source>
</evidence>
<organism evidence="7 8">
    <name type="scientific">Pigmentiphaga soli</name>
    <dbReference type="NCBI Taxonomy" id="1007095"/>
    <lineage>
        <taxon>Bacteria</taxon>
        <taxon>Pseudomonadati</taxon>
        <taxon>Pseudomonadota</taxon>
        <taxon>Betaproteobacteria</taxon>
        <taxon>Burkholderiales</taxon>
        <taxon>Alcaligenaceae</taxon>
        <taxon>Pigmentiphaga</taxon>
    </lineage>
</organism>
<dbReference type="InterPro" id="IPR050950">
    <property type="entry name" value="HTH-type_LysR_regulators"/>
</dbReference>
<gene>
    <name evidence="7" type="ORF">GCM10023144_30480</name>
</gene>
<dbReference type="Pfam" id="PF00126">
    <property type="entry name" value="HTH_1"/>
    <property type="match status" value="1"/>
</dbReference>
<evidence type="ECO:0000256" key="2">
    <source>
        <dbReference type="ARBA" id="ARBA00023015"/>
    </source>
</evidence>
<dbReference type="PANTHER" id="PTHR30419:SF8">
    <property type="entry name" value="NITROGEN ASSIMILATION TRANSCRIPTIONAL ACTIVATOR-RELATED"/>
    <property type="match status" value="1"/>
</dbReference>
<dbReference type="InterPro" id="IPR036390">
    <property type="entry name" value="WH_DNA-bd_sf"/>
</dbReference>
<dbReference type="PANTHER" id="PTHR30419">
    <property type="entry name" value="HTH-TYPE TRANSCRIPTIONAL REGULATOR YBHD"/>
    <property type="match status" value="1"/>
</dbReference>
<evidence type="ECO:0000256" key="5">
    <source>
        <dbReference type="SAM" id="MobiDB-lite"/>
    </source>
</evidence>
<keyword evidence="3" id="KW-0238">DNA-binding</keyword>
<dbReference type="Pfam" id="PF03466">
    <property type="entry name" value="LysR_substrate"/>
    <property type="match status" value="1"/>
</dbReference>
<feature type="domain" description="HTH lysR-type" evidence="6">
    <location>
        <begin position="1"/>
        <end position="58"/>
    </location>
</feature>
<evidence type="ECO:0000313" key="7">
    <source>
        <dbReference type="EMBL" id="GAA4336282.1"/>
    </source>
</evidence>
<accession>A0ABP8H9J6</accession>
<keyword evidence="4" id="KW-0804">Transcription</keyword>
<dbReference type="InterPro" id="IPR036388">
    <property type="entry name" value="WH-like_DNA-bd_sf"/>
</dbReference>
<evidence type="ECO:0000256" key="3">
    <source>
        <dbReference type="ARBA" id="ARBA00023125"/>
    </source>
</evidence>
<dbReference type="PROSITE" id="PS50931">
    <property type="entry name" value="HTH_LYSR"/>
    <property type="match status" value="1"/>
</dbReference>
<dbReference type="Gene3D" id="3.40.190.290">
    <property type="match status" value="1"/>
</dbReference>
<dbReference type="Gene3D" id="1.10.10.10">
    <property type="entry name" value="Winged helix-like DNA-binding domain superfamily/Winged helix DNA-binding domain"/>
    <property type="match status" value="1"/>
</dbReference>
<comment type="similarity">
    <text evidence="1">Belongs to the LysR transcriptional regulatory family.</text>
</comment>
<proteinExistence type="inferred from homology"/>
<dbReference type="SUPFAM" id="SSF53850">
    <property type="entry name" value="Periplasmic binding protein-like II"/>
    <property type="match status" value="1"/>
</dbReference>
<dbReference type="SUPFAM" id="SSF46785">
    <property type="entry name" value="Winged helix' DNA-binding domain"/>
    <property type="match status" value="1"/>
</dbReference>
<dbReference type="PRINTS" id="PR00039">
    <property type="entry name" value="HTHLYSR"/>
</dbReference>
<evidence type="ECO:0000313" key="8">
    <source>
        <dbReference type="Proteomes" id="UP001501671"/>
    </source>
</evidence>
<dbReference type="EMBL" id="BAABFO010000014">
    <property type="protein sequence ID" value="GAA4336282.1"/>
    <property type="molecule type" value="Genomic_DNA"/>
</dbReference>
<feature type="region of interest" description="Disordered" evidence="5">
    <location>
        <begin position="298"/>
        <end position="328"/>
    </location>
</feature>
<reference evidence="8" key="1">
    <citation type="journal article" date="2019" name="Int. J. Syst. Evol. Microbiol.">
        <title>The Global Catalogue of Microorganisms (GCM) 10K type strain sequencing project: providing services to taxonomists for standard genome sequencing and annotation.</title>
        <authorList>
            <consortium name="The Broad Institute Genomics Platform"/>
            <consortium name="The Broad Institute Genome Sequencing Center for Infectious Disease"/>
            <person name="Wu L."/>
            <person name="Ma J."/>
        </authorList>
    </citation>
    <scope>NUCLEOTIDE SEQUENCE [LARGE SCALE GENOMIC DNA]</scope>
    <source>
        <strain evidence="8">JCM 17666</strain>
    </source>
</reference>
<dbReference type="InterPro" id="IPR005119">
    <property type="entry name" value="LysR_subst-bd"/>
</dbReference>
<feature type="compositionally biased region" description="Pro residues" evidence="5">
    <location>
        <begin position="318"/>
        <end position="328"/>
    </location>
</feature>
<protein>
    <submittedName>
        <fullName evidence="7">LysR family transcriptional regulator</fullName>
    </submittedName>
</protein>
<sequence length="328" mass="36113">MDLRALRYLVEVVRHRGFTAASKALFVTQPTVSKMIKQLESELGTPLLRKEGRRIELTDTGRIVFERGQEMLAMHARLQAELADLNQVARGELSIGIPPLANSLLMPILARFHRRYPRIELKLFERGSRTVEEELRSGTLEIGAVLLPLGEGFDTLPLCSYPLQLIAPADSRWRGRGEVKLAELAGEPFIFYGEGFVLNEIVHDACAGAGFSPTIAGRSSQWDFMASMVEAGVGIALLPELFGRRLDRGRFAVVPVAHPQLWWNMGLAWRQGRYLSFAARAWLDTARSVLTEPAFAAAAGDPVTPRGDPLTPGGAPALPLPDFPDPQP</sequence>
<dbReference type="InterPro" id="IPR000847">
    <property type="entry name" value="LysR_HTH_N"/>
</dbReference>
<evidence type="ECO:0000259" key="6">
    <source>
        <dbReference type="PROSITE" id="PS50931"/>
    </source>
</evidence>
<feature type="compositionally biased region" description="Low complexity" evidence="5">
    <location>
        <begin position="307"/>
        <end position="317"/>
    </location>
</feature>